<feature type="non-terminal residue" evidence="1">
    <location>
        <position position="56"/>
    </location>
</feature>
<protein>
    <submittedName>
        <fullName evidence="1">7139_t:CDS:1</fullName>
    </submittedName>
</protein>
<name>A0A9N9DR53_9GLOM</name>
<dbReference type="Proteomes" id="UP000789572">
    <property type="component" value="Unassembled WGS sequence"/>
</dbReference>
<evidence type="ECO:0000313" key="1">
    <source>
        <dbReference type="EMBL" id="CAG8649394.1"/>
    </source>
</evidence>
<keyword evidence="2" id="KW-1185">Reference proteome</keyword>
<gene>
    <name evidence="1" type="ORF">POCULU_LOCUS9866</name>
</gene>
<accession>A0A9N9DR53</accession>
<proteinExistence type="predicted"/>
<sequence length="56" mass="6689">MEKDEEYKEEKNIDWLDSDIETQLYIVDDVMKNYELVGDNDSDNILIMNNECLIMV</sequence>
<comment type="caution">
    <text evidence="1">The sequence shown here is derived from an EMBL/GenBank/DDBJ whole genome shotgun (WGS) entry which is preliminary data.</text>
</comment>
<reference evidence="1" key="1">
    <citation type="submission" date="2021-06" db="EMBL/GenBank/DDBJ databases">
        <authorList>
            <person name="Kallberg Y."/>
            <person name="Tangrot J."/>
            <person name="Rosling A."/>
        </authorList>
    </citation>
    <scope>NUCLEOTIDE SEQUENCE</scope>
    <source>
        <strain evidence="1">IA702</strain>
    </source>
</reference>
<evidence type="ECO:0000313" key="2">
    <source>
        <dbReference type="Proteomes" id="UP000789572"/>
    </source>
</evidence>
<organism evidence="1 2">
    <name type="scientific">Paraglomus occultum</name>
    <dbReference type="NCBI Taxonomy" id="144539"/>
    <lineage>
        <taxon>Eukaryota</taxon>
        <taxon>Fungi</taxon>
        <taxon>Fungi incertae sedis</taxon>
        <taxon>Mucoromycota</taxon>
        <taxon>Glomeromycotina</taxon>
        <taxon>Glomeromycetes</taxon>
        <taxon>Paraglomerales</taxon>
        <taxon>Paraglomeraceae</taxon>
        <taxon>Paraglomus</taxon>
    </lineage>
</organism>
<dbReference type="AlphaFoldDB" id="A0A9N9DR53"/>
<dbReference type="EMBL" id="CAJVPJ010004185">
    <property type="protein sequence ID" value="CAG8649394.1"/>
    <property type="molecule type" value="Genomic_DNA"/>
</dbReference>